<dbReference type="PROSITE" id="PS51257">
    <property type="entry name" value="PROKAR_LIPOPROTEIN"/>
    <property type="match status" value="1"/>
</dbReference>
<reference evidence="3 4" key="1">
    <citation type="submission" date="2015-08" db="EMBL/GenBank/DDBJ databases">
        <authorList>
            <person name="Babu N.S."/>
            <person name="Beckwith C.J."/>
            <person name="Beseler K.G."/>
            <person name="Brison A."/>
            <person name="Carone J.V."/>
            <person name="Caskin T.P."/>
            <person name="Diamond M."/>
            <person name="Durham M.E."/>
            <person name="Foxe J.M."/>
            <person name="Go M."/>
            <person name="Henderson B.A."/>
            <person name="Jones I.B."/>
            <person name="McGettigan J.A."/>
            <person name="Micheletti S.J."/>
            <person name="Nasrallah M.E."/>
            <person name="Ortiz D."/>
            <person name="Piller C.R."/>
            <person name="Privatt S.R."/>
            <person name="Schneider S.L."/>
            <person name="Sharp S."/>
            <person name="Smith T.C."/>
            <person name="Stanton J.D."/>
            <person name="Ullery H.E."/>
            <person name="Wilson R.J."/>
            <person name="Serrano M.G."/>
            <person name="Buck G."/>
            <person name="Lee V."/>
            <person name="Wang Y."/>
            <person name="Carvalho R."/>
            <person name="Voegtly L."/>
            <person name="Shi R."/>
            <person name="Duckworth R."/>
            <person name="Johnson A."/>
            <person name="Loviza R."/>
            <person name="Walstead R."/>
            <person name="Shah Z."/>
            <person name="Kiflezghi M."/>
            <person name="Wade K."/>
            <person name="Ball S.L."/>
            <person name="Bradley K.W."/>
            <person name="Asai D.J."/>
            <person name="Bowman C.A."/>
            <person name="Russell D.A."/>
            <person name="Pope W.H."/>
            <person name="Jacobs-Sera D."/>
            <person name="Hendrix R.W."/>
            <person name="Hatfull G.F."/>
        </authorList>
    </citation>
    <scope>NUCLEOTIDE SEQUENCE [LARGE SCALE GENOMIC DNA]</scope>
    <source>
        <strain evidence="3 4">DSM 27648</strain>
    </source>
</reference>
<name>A0A0K1Q3I3_9BACT</name>
<dbReference type="Proteomes" id="UP000064967">
    <property type="component" value="Chromosome"/>
</dbReference>
<sequence>MTLRFVRGYALGFVMAMGSLAMGCSDSDGSGSGSDSGSGSGSSSEFAGLFSGPSADATPDSLLGLWGGTIQSNGVTFDVRFQFSQSSVTLATRCTLSDGQSSEIVGVTAKARVGEDGYTVLESKEQRKDDGKVLCQVTLRPREVTRCPDDSFATKQGCFELSGTTFVQYETPIEKLALTKLSD</sequence>
<dbReference type="EMBL" id="CP012333">
    <property type="protein sequence ID" value="AKV00406.1"/>
    <property type="molecule type" value="Genomic_DNA"/>
</dbReference>
<dbReference type="KEGG" id="llu:AKJ09_07069"/>
<feature type="compositionally biased region" description="Gly residues" evidence="1">
    <location>
        <begin position="30"/>
        <end position="40"/>
    </location>
</feature>
<dbReference type="RefSeq" id="WP_146651702.1">
    <property type="nucleotide sequence ID" value="NZ_CP012333.1"/>
</dbReference>
<keyword evidence="2" id="KW-0732">Signal</keyword>
<feature type="signal peptide" evidence="2">
    <location>
        <begin position="1"/>
        <end position="21"/>
    </location>
</feature>
<evidence type="ECO:0000313" key="3">
    <source>
        <dbReference type="EMBL" id="AKV00406.1"/>
    </source>
</evidence>
<keyword evidence="4" id="KW-1185">Reference proteome</keyword>
<evidence type="ECO:0000256" key="2">
    <source>
        <dbReference type="SAM" id="SignalP"/>
    </source>
</evidence>
<organism evidence="3 4">
    <name type="scientific">Labilithrix luteola</name>
    <dbReference type="NCBI Taxonomy" id="1391654"/>
    <lineage>
        <taxon>Bacteria</taxon>
        <taxon>Pseudomonadati</taxon>
        <taxon>Myxococcota</taxon>
        <taxon>Polyangia</taxon>
        <taxon>Polyangiales</taxon>
        <taxon>Labilitrichaceae</taxon>
        <taxon>Labilithrix</taxon>
    </lineage>
</organism>
<evidence type="ECO:0000256" key="1">
    <source>
        <dbReference type="SAM" id="MobiDB-lite"/>
    </source>
</evidence>
<dbReference type="AlphaFoldDB" id="A0A0K1Q3I3"/>
<feature type="chain" id="PRO_5005467035" description="Lipoprotein" evidence="2">
    <location>
        <begin position="22"/>
        <end position="183"/>
    </location>
</feature>
<feature type="region of interest" description="Disordered" evidence="1">
    <location>
        <begin position="26"/>
        <end position="50"/>
    </location>
</feature>
<evidence type="ECO:0008006" key="5">
    <source>
        <dbReference type="Google" id="ProtNLM"/>
    </source>
</evidence>
<protein>
    <recommendedName>
        <fullName evidence="5">Lipoprotein</fullName>
    </recommendedName>
</protein>
<evidence type="ECO:0000313" key="4">
    <source>
        <dbReference type="Proteomes" id="UP000064967"/>
    </source>
</evidence>
<gene>
    <name evidence="3" type="ORF">AKJ09_07069</name>
</gene>
<accession>A0A0K1Q3I3</accession>
<dbReference type="STRING" id="1391654.AKJ09_07069"/>
<proteinExistence type="predicted"/>